<proteinExistence type="predicted"/>
<evidence type="ECO:0000313" key="4">
    <source>
        <dbReference type="Proteomes" id="UP000274073"/>
    </source>
</evidence>
<feature type="transmembrane region" description="Helical" evidence="1">
    <location>
        <begin position="37"/>
        <end position="59"/>
    </location>
</feature>
<keyword evidence="1" id="KW-0812">Transmembrane</keyword>
<accession>A0AAD1DKT1</accession>
<name>A0AAD1DKT1_9FLAO</name>
<dbReference type="Proteomes" id="UP000274073">
    <property type="component" value="Chromosome"/>
</dbReference>
<evidence type="ECO:0000313" key="3">
    <source>
        <dbReference type="EMBL" id="AZA95025.1"/>
    </source>
</evidence>
<reference evidence="4 5" key="1">
    <citation type="submission" date="2018-11" db="EMBL/GenBank/DDBJ databases">
        <title>Proposal to divide the Flavobacteriaceae and reorganize its genera based on Amino Acid Identity values calculated from whole genome sequences.</title>
        <authorList>
            <person name="Nicholson A.C."/>
            <person name="Gulvik C.A."/>
            <person name="Whitney A.M."/>
            <person name="Humrighouse B.W."/>
            <person name="Bell M."/>
            <person name="Holmes B."/>
            <person name="Steigerwalt A.G."/>
            <person name="Villarma A."/>
            <person name="Sheth M."/>
            <person name="Batra D."/>
            <person name="Pryor J."/>
            <person name="Bernardet J.-F."/>
            <person name="Hugo C."/>
            <person name="Kampfer P."/>
            <person name="Newman J."/>
            <person name="McQuiston J.R."/>
        </authorList>
    </citation>
    <scope>NUCLEOTIDE SEQUENCE [LARGE SCALE GENOMIC DNA]</scope>
    <source>
        <strain evidence="2 4">G0207</strain>
        <strain evidence="3 5">H5143</strain>
    </source>
</reference>
<gene>
    <name evidence="2" type="ORF">EG349_07345</name>
    <name evidence="3" type="ORF">EG353_05365</name>
</gene>
<dbReference type="EMBL" id="CP033912">
    <property type="protein sequence ID" value="AZA95025.1"/>
    <property type="molecule type" value="Genomic_DNA"/>
</dbReference>
<dbReference type="AlphaFoldDB" id="A0AAD1DKT1"/>
<evidence type="ECO:0000256" key="1">
    <source>
        <dbReference type="SAM" id="Phobius"/>
    </source>
</evidence>
<keyword evidence="1" id="KW-1133">Transmembrane helix</keyword>
<sequence>MRFYFSDLSFLFFLFYFEVQRAIKGQSFVDNLTLLYTYFRFLVWWLIGLLEVSWLKYYLTIKIRAVSKKPPGKKHK</sequence>
<evidence type="ECO:0000313" key="2">
    <source>
        <dbReference type="EMBL" id="AZA86612.1"/>
    </source>
</evidence>
<protein>
    <submittedName>
        <fullName evidence="2">Uncharacterized protein</fullName>
    </submittedName>
</protein>
<keyword evidence="1" id="KW-0472">Membrane</keyword>
<dbReference type="Proteomes" id="UP000281741">
    <property type="component" value="Chromosome"/>
</dbReference>
<organism evidence="2 4">
    <name type="scientific">Chryseobacterium shandongense</name>
    <dbReference type="NCBI Taxonomy" id="1493872"/>
    <lineage>
        <taxon>Bacteria</taxon>
        <taxon>Pseudomonadati</taxon>
        <taxon>Bacteroidota</taxon>
        <taxon>Flavobacteriia</taxon>
        <taxon>Flavobacteriales</taxon>
        <taxon>Weeksellaceae</taxon>
        <taxon>Chryseobacterium group</taxon>
        <taxon>Chryseobacterium</taxon>
    </lineage>
</organism>
<dbReference type="EMBL" id="CP033915">
    <property type="protein sequence ID" value="AZA86612.1"/>
    <property type="molecule type" value="Genomic_DNA"/>
</dbReference>
<keyword evidence="5" id="KW-1185">Reference proteome</keyword>
<evidence type="ECO:0000313" key="5">
    <source>
        <dbReference type="Proteomes" id="UP000281741"/>
    </source>
</evidence>